<comment type="caution">
    <text evidence="3">The sequence shown here is derived from an EMBL/GenBank/DDBJ whole genome shotgun (WGS) entry which is preliminary data.</text>
</comment>
<evidence type="ECO:0000259" key="2">
    <source>
        <dbReference type="Pfam" id="PF19878"/>
    </source>
</evidence>
<organism evidence="3 4">
    <name type="scientific">Nonomuraea turkmeniaca</name>
    <dbReference type="NCBI Taxonomy" id="103838"/>
    <lineage>
        <taxon>Bacteria</taxon>
        <taxon>Bacillati</taxon>
        <taxon>Actinomycetota</taxon>
        <taxon>Actinomycetes</taxon>
        <taxon>Streptosporangiales</taxon>
        <taxon>Streptosporangiaceae</taxon>
        <taxon>Nonomuraea</taxon>
    </lineage>
</organism>
<feature type="domain" description="DUF6351" evidence="2">
    <location>
        <begin position="49"/>
        <end position="715"/>
    </location>
</feature>
<dbReference type="OrthoDB" id="3078806at2"/>
<name>A0A5S4FCW6_9ACTN</name>
<protein>
    <recommendedName>
        <fullName evidence="2">DUF6351 domain-containing protein</fullName>
    </recommendedName>
</protein>
<feature type="chain" id="PRO_5038496294" description="DUF6351 domain-containing protein" evidence="1">
    <location>
        <begin position="32"/>
        <end position="725"/>
    </location>
</feature>
<feature type="signal peptide" evidence="1">
    <location>
        <begin position="1"/>
        <end position="31"/>
    </location>
</feature>
<keyword evidence="1" id="KW-0732">Signal</keyword>
<keyword evidence="4" id="KW-1185">Reference proteome</keyword>
<dbReference type="Proteomes" id="UP000309128">
    <property type="component" value="Unassembled WGS sequence"/>
</dbReference>
<dbReference type="InterPro" id="IPR029058">
    <property type="entry name" value="AB_hydrolase_fold"/>
</dbReference>
<dbReference type="SUPFAM" id="SSF53474">
    <property type="entry name" value="alpha/beta-Hydrolases"/>
    <property type="match status" value="1"/>
</dbReference>
<dbReference type="InterPro" id="IPR045556">
    <property type="entry name" value="DUF6351"/>
</dbReference>
<evidence type="ECO:0000313" key="3">
    <source>
        <dbReference type="EMBL" id="TMR15311.1"/>
    </source>
</evidence>
<reference evidence="3 4" key="1">
    <citation type="submission" date="2019-05" db="EMBL/GenBank/DDBJ databases">
        <title>Draft genome sequence of Nonomuraea turkmeniaca DSM 43926.</title>
        <authorList>
            <person name="Saricaoglu S."/>
            <person name="Isik K."/>
        </authorList>
    </citation>
    <scope>NUCLEOTIDE SEQUENCE [LARGE SCALE GENOMIC DNA]</scope>
    <source>
        <strain evidence="3 4">DSM 43926</strain>
    </source>
</reference>
<sequence length="725" mass="78608">MMRPVTGYRSPRSVLAAVLAVVAVTASTVLAPYTAPAAAAGSDRLRLVALSARPELVTADDVLVTAAVPRGQPLDVVRFTLNGADITGSFRADANAHAFTGLVDRLRPGRNHLVATAGPQRDQLVLTNHPATGPVISGPHETPYVCTTDRFRLVDGGTLGDPLDADCSVATRVDYAYRSTGGKTLPLPDPAARPDDLAWTTTLTGQTVPFLIRIETGTVNRSIYQISMLHDPATEEPAFHRRSPGWNDRLIYTFGGGCRRGWYTQGTNTGGVLDPKMLGRGYAVASASLNVFGNNCNDLLAAETMMMVKERFVERYGDPLFTIGWGSSGGSYQGHQIADNYPGLLDGIVVGQSFPDVTSATNFTLFDSRLLEHYFTEVAPDTFSQEEQRQVAGFRRWESIRNLSDGAKRLDPVAEFPAVLPAELRYHPQTNPRGARGDVYDHTVNVYGRDPATGFARRALDNVGVQYGLAALNSGAITPQQFLDLNQGLGGLDIDAKPTAQRTAADPIARSAAHRTGRILFGGAGLAGTPIIDYRSYSDDAANGDIHMMTHGYATRARLEAANGDADNQVFLVEDNRFGGFSLTSPTLRYALTSMEEWLTAIVGDDSRLSAHQKVVRNKPGDLTDACWSRDAEPRKIVQRLTADNAGECGQLFPAYPTPRLVAGAPLTDDVVTCHRKAVDWSDYRVTFSPAERRRLLEVFPSGVCDWTKPGVGQRPLRDTWLAFN</sequence>
<evidence type="ECO:0000313" key="4">
    <source>
        <dbReference type="Proteomes" id="UP000309128"/>
    </source>
</evidence>
<proteinExistence type="predicted"/>
<accession>A0A5S4FCW6</accession>
<dbReference type="EMBL" id="VCKY01000102">
    <property type="protein sequence ID" value="TMR15311.1"/>
    <property type="molecule type" value="Genomic_DNA"/>
</dbReference>
<evidence type="ECO:0000256" key="1">
    <source>
        <dbReference type="SAM" id="SignalP"/>
    </source>
</evidence>
<gene>
    <name evidence="3" type="ORF">ETD86_27550</name>
</gene>
<dbReference type="Pfam" id="PF19878">
    <property type="entry name" value="DUF6351"/>
    <property type="match status" value="1"/>
</dbReference>
<dbReference type="AlphaFoldDB" id="A0A5S4FCW6"/>